<name>A0A1Q3D7F4_CEPFO</name>
<gene>
    <name evidence="9" type="ORF">CFOL_v3_31621</name>
</gene>
<evidence type="ECO:0000256" key="4">
    <source>
        <dbReference type="ARBA" id="ARBA00022895"/>
    </source>
</evidence>
<dbReference type="InterPro" id="IPR011989">
    <property type="entry name" value="ARM-like"/>
</dbReference>
<dbReference type="PANTHER" id="PTHR22928">
    <property type="entry name" value="TELOMERE-ASSOCIATED PROTEIN RIF1"/>
    <property type="match status" value="1"/>
</dbReference>
<feature type="compositionally biased region" description="Basic and acidic residues" evidence="7">
    <location>
        <begin position="1079"/>
        <end position="1092"/>
    </location>
</feature>
<dbReference type="PANTHER" id="PTHR22928:SF3">
    <property type="entry name" value="TELOMERE-ASSOCIATED PROTEIN RIF1"/>
    <property type="match status" value="1"/>
</dbReference>
<dbReference type="GO" id="GO:0000723">
    <property type="term" value="P:telomere maintenance"/>
    <property type="evidence" value="ECO:0007669"/>
    <property type="project" value="TreeGrafter"/>
</dbReference>
<evidence type="ECO:0000256" key="5">
    <source>
        <dbReference type="ARBA" id="ARBA00023242"/>
    </source>
</evidence>
<sequence length="1133" mass="127662">MSKISDQLEQVKNIMFSTSKANKSFAYSTLLHFQEQSSDDTSSIQTLVDNTPNLVPVIVSDIFDDDEEIAAQALKCLGFMIYHPSLVDTISVNYVNLILESLVKLITTTKIKSICNLGVWCISIQQFKELAICFSSIVRAVVHALDNPSGSLSTTFEAIQAVIKLASQSSEKMRELSHMWAPSIYRRLLSVDKRERDMSERCLVKISSTIFPSTVALSKTLLEDMKQKLLLTGMKDMLKRGMKVQAIQAWGWFIHLLGSHAMKNRHLINDMLKIPEQTFSDINPQVQIASQVAWERLIDALIQPQLPACKTNAAMEIGLQFVCLPTDGQANGLSKSIKLIMTPLIGIMLSKCDASVHSSCLNTWRYLLHKLDTYINCPPVIKLVLGPMFEAVFQIGPDRKSVWPWNMCLDLLNDFILAKCRNVDYDSNDLSSCHLSTKISVIGPSICGSPLKEYPIKWLPWDLNQLGFYTKMIKMIISPALKATITSNNVSLAYDAALRIFRSVLRGVQMELKVSTINYNDIMLCLNTILKFIKWICEDLNLEDSGNKGMHYTSLRFVEAVIEDLEPSVLGSPVYKVALDLNYIDYLQSLNDNGYGKFLGISLIAYMDRVSPMVYLIIIYISVVIQSTANFAEEDTILQGMYKLLKFILSSYEPLENLLAAICFLYNHVGFSYLPIWIAMANSLKGGIDVVKDLSGLKMESNNSGCLAICHLLAYPFVVCFSPQKKINPEKFSGSLEEFVVSLKEKIKLENVSEVWISLYGSVSTSKFESSSKSSFAEDLCLMLNNWIDKTTSIIDSGTDLEYKDLDLDLLSLFGDFVICVLELTLTSEVSPELTKTKCYSDSNISSCANRLGFVARFMKLSWTKIGTKPPSNLTVTSRVFSALARFVSCSHLKQIIVSFVQIISSPLVHWLSHVEMKDKRASDQLQILWSETLKCLQRSEPPINYDSSFLKLHACVLEKTLDHPDASISEPTISFWNSTYGKQIKLDYPQNLLHVLNKLYRNGKINLHARRLPVLKRCNSRMPVDIAAPQGYRVTATHSRSSKRVELIEDTMNHFDQMDKLSSSFKRKRLELTEHQKEVRRAQQGRERDCSGHGPGIRTYTSIDFSQGNEDSQESQDVRDPESILEMLKGAA</sequence>
<dbReference type="AlphaFoldDB" id="A0A1Q3D7F4"/>
<evidence type="ECO:0000256" key="2">
    <source>
        <dbReference type="ARBA" id="ARBA00004574"/>
    </source>
</evidence>
<keyword evidence="10" id="KW-1185">Reference proteome</keyword>
<evidence type="ECO:0000256" key="3">
    <source>
        <dbReference type="ARBA" id="ARBA00022454"/>
    </source>
</evidence>
<protein>
    <submittedName>
        <fullName evidence="9">Rif1_N domain-containing protein</fullName>
    </submittedName>
</protein>
<dbReference type="Pfam" id="PF12231">
    <property type="entry name" value="Rif1_N"/>
    <property type="match status" value="1"/>
</dbReference>
<dbReference type="InterPro" id="IPR016024">
    <property type="entry name" value="ARM-type_fold"/>
</dbReference>
<comment type="subcellular location">
    <subcellularLocation>
        <location evidence="2">Chromosome</location>
        <location evidence="2">Telomere</location>
    </subcellularLocation>
    <subcellularLocation>
        <location evidence="1">Nucleus</location>
    </subcellularLocation>
</comment>
<keyword evidence="4" id="KW-0779">Telomere</keyword>
<dbReference type="STRING" id="3775.A0A1Q3D7F4"/>
<accession>A0A1Q3D7F4</accession>
<evidence type="ECO:0000259" key="8">
    <source>
        <dbReference type="Pfam" id="PF12231"/>
    </source>
</evidence>
<evidence type="ECO:0000256" key="7">
    <source>
        <dbReference type="SAM" id="MobiDB-lite"/>
    </source>
</evidence>
<keyword evidence="6" id="KW-0131">Cell cycle</keyword>
<feature type="region of interest" description="Disordered" evidence="7">
    <location>
        <begin position="1079"/>
        <end position="1123"/>
    </location>
</feature>
<dbReference type="GO" id="GO:0000781">
    <property type="term" value="C:chromosome, telomeric region"/>
    <property type="evidence" value="ECO:0007669"/>
    <property type="project" value="UniProtKB-SubCell"/>
</dbReference>
<keyword evidence="5" id="KW-0539">Nucleus</keyword>
<dbReference type="Gene3D" id="1.25.10.10">
    <property type="entry name" value="Leucine-rich Repeat Variant"/>
    <property type="match status" value="1"/>
</dbReference>
<keyword evidence="3" id="KW-0158">Chromosome</keyword>
<evidence type="ECO:0000313" key="9">
    <source>
        <dbReference type="EMBL" id="GAV88198.1"/>
    </source>
</evidence>
<organism evidence="9 10">
    <name type="scientific">Cephalotus follicularis</name>
    <name type="common">Albany pitcher plant</name>
    <dbReference type="NCBI Taxonomy" id="3775"/>
    <lineage>
        <taxon>Eukaryota</taxon>
        <taxon>Viridiplantae</taxon>
        <taxon>Streptophyta</taxon>
        <taxon>Embryophyta</taxon>
        <taxon>Tracheophyta</taxon>
        <taxon>Spermatophyta</taxon>
        <taxon>Magnoliopsida</taxon>
        <taxon>eudicotyledons</taxon>
        <taxon>Gunneridae</taxon>
        <taxon>Pentapetalae</taxon>
        <taxon>rosids</taxon>
        <taxon>fabids</taxon>
        <taxon>Oxalidales</taxon>
        <taxon>Cephalotaceae</taxon>
        <taxon>Cephalotus</taxon>
    </lineage>
</organism>
<dbReference type="SUPFAM" id="SSF48371">
    <property type="entry name" value="ARM repeat"/>
    <property type="match status" value="1"/>
</dbReference>
<dbReference type="InterPro" id="IPR022031">
    <property type="entry name" value="Rif1_N"/>
</dbReference>
<reference evidence="10" key="1">
    <citation type="submission" date="2016-04" db="EMBL/GenBank/DDBJ databases">
        <title>Cephalotus genome sequencing.</title>
        <authorList>
            <person name="Fukushima K."/>
            <person name="Hasebe M."/>
            <person name="Fang X."/>
        </authorList>
    </citation>
    <scope>NUCLEOTIDE SEQUENCE [LARGE SCALE GENOMIC DNA]</scope>
    <source>
        <strain evidence="10">cv. St1</strain>
    </source>
</reference>
<dbReference type="OrthoDB" id="5399929at2759"/>
<evidence type="ECO:0000256" key="6">
    <source>
        <dbReference type="ARBA" id="ARBA00023306"/>
    </source>
</evidence>
<proteinExistence type="predicted"/>
<feature type="domain" description="Telomere-associated protein Rif1 N-terminal" evidence="8">
    <location>
        <begin position="20"/>
        <end position="369"/>
    </location>
</feature>
<evidence type="ECO:0000256" key="1">
    <source>
        <dbReference type="ARBA" id="ARBA00004123"/>
    </source>
</evidence>
<dbReference type="EMBL" id="BDDD01004718">
    <property type="protein sequence ID" value="GAV88198.1"/>
    <property type="molecule type" value="Genomic_DNA"/>
</dbReference>
<dbReference type="GO" id="GO:0005634">
    <property type="term" value="C:nucleus"/>
    <property type="evidence" value="ECO:0007669"/>
    <property type="project" value="UniProtKB-SubCell"/>
</dbReference>
<dbReference type="Proteomes" id="UP000187406">
    <property type="component" value="Unassembled WGS sequence"/>
</dbReference>
<evidence type="ECO:0000313" key="10">
    <source>
        <dbReference type="Proteomes" id="UP000187406"/>
    </source>
</evidence>
<feature type="compositionally biased region" description="Polar residues" evidence="7">
    <location>
        <begin position="1100"/>
        <end position="1111"/>
    </location>
</feature>
<comment type="caution">
    <text evidence="9">The sequence shown here is derived from an EMBL/GenBank/DDBJ whole genome shotgun (WGS) entry which is preliminary data.</text>
</comment>
<dbReference type="InParanoid" id="A0A1Q3D7F4"/>